<accession>A0A0F9NRB6</accession>
<sequence length="340" mass="36995">MAQNFNTAGDIGYRSTGLVKKRLLRRGNYQLVAAKFGQAFTQGKHTTLTAKWRRYSNFPTAEAPLSEGITPPGRKLAKTDITSTLQQYGDWTELTDVVFDTHEDNVPKETVNLSGDQMGETVEVVTIAVQKAGTNAYYANNAGSRGAVNSPPLPGDFKRIERAFSKNKATKITSMIKASQKISTEPIDPSFIVMGHTDCKADLENMEGFVPVRNYADSSSMIDKTEVGSLGVHRFLLTPLFEPWLAVGTSGITYLSSGDIPGSSLAADVYPLIVVAKDSYGVVRLQGLDAVKPAIVFPKPVVGDELGQRGFVSWKIYYTAVILNQSWIARYEVAATALPS</sequence>
<evidence type="ECO:0000313" key="1">
    <source>
        <dbReference type="EMBL" id="KKM91365.1"/>
    </source>
</evidence>
<organism evidence="1">
    <name type="scientific">marine sediment metagenome</name>
    <dbReference type="NCBI Taxonomy" id="412755"/>
    <lineage>
        <taxon>unclassified sequences</taxon>
        <taxon>metagenomes</taxon>
        <taxon>ecological metagenomes</taxon>
    </lineage>
</organism>
<dbReference type="AlphaFoldDB" id="A0A0F9NRB6"/>
<protein>
    <recommendedName>
        <fullName evidence="2">N4-gp56 family major capsid protein</fullName>
    </recommendedName>
</protein>
<gene>
    <name evidence="1" type="ORF">LCGC14_1229210</name>
</gene>
<evidence type="ECO:0008006" key="2">
    <source>
        <dbReference type="Google" id="ProtNLM"/>
    </source>
</evidence>
<dbReference type="NCBIfam" id="TIGR04387">
    <property type="entry name" value="capsid_maj_N4"/>
    <property type="match status" value="1"/>
</dbReference>
<comment type="caution">
    <text evidence="1">The sequence shown here is derived from an EMBL/GenBank/DDBJ whole genome shotgun (WGS) entry which is preliminary data.</text>
</comment>
<proteinExistence type="predicted"/>
<name>A0A0F9NRB6_9ZZZZ</name>
<reference evidence="1" key="1">
    <citation type="journal article" date="2015" name="Nature">
        <title>Complex archaea that bridge the gap between prokaryotes and eukaryotes.</title>
        <authorList>
            <person name="Spang A."/>
            <person name="Saw J.H."/>
            <person name="Jorgensen S.L."/>
            <person name="Zaremba-Niedzwiedzka K."/>
            <person name="Martijn J."/>
            <person name="Lind A.E."/>
            <person name="van Eijk R."/>
            <person name="Schleper C."/>
            <person name="Guy L."/>
            <person name="Ettema T.J."/>
        </authorList>
    </citation>
    <scope>NUCLEOTIDE SEQUENCE</scope>
</reference>
<dbReference type="EMBL" id="LAZR01006543">
    <property type="protein sequence ID" value="KKM91365.1"/>
    <property type="molecule type" value="Genomic_DNA"/>
</dbReference>